<dbReference type="EMBL" id="LWLN01000001">
    <property type="protein sequence ID" value="OLZ40839.1"/>
    <property type="molecule type" value="Genomic_DNA"/>
</dbReference>
<evidence type="ECO:0000313" key="3">
    <source>
        <dbReference type="EMBL" id="OLZ40839.1"/>
    </source>
</evidence>
<evidence type="ECO:0000313" key="4">
    <source>
        <dbReference type="Proteomes" id="UP000189370"/>
    </source>
</evidence>
<organism evidence="3 4">
    <name type="scientific">Natrinema saccharevitans</name>
    <dbReference type="NCBI Taxonomy" id="301967"/>
    <lineage>
        <taxon>Archaea</taxon>
        <taxon>Methanobacteriati</taxon>
        <taxon>Methanobacteriota</taxon>
        <taxon>Stenosarchaea group</taxon>
        <taxon>Halobacteria</taxon>
        <taxon>Halobacteriales</taxon>
        <taxon>Natrialbaceae</taxon>
        <taxon>Natrinema</taxon>
    </lineage>
</organism>
<dbReference type="Proteomes" id="UP000189370">
    <property type="component" value="Unassembled WGS sequence"/>
</dbReference>
<dbReference type="RefSeq" id="WP_076145183.1">
    <property type="nucleotide sequence ID" value="NZ_LWLN01000001.1"/>
</dbReference>
<sequence>MSESSKRCVGERESATDHGSGLQHVTVEHDNIAVCTMFPQEIDEGAISTAWLTATTDSFVALEDRR</sequence>
<keyword evidence="4" id="KW-1185">Reference proteome</keyword>
<accession>A0A1S8AWC2</accession>
<protein>
    <recommendedName>
        <fullName evidence="2">DUF7511 domain-containing protein</fullName>
    </recommendedName>
</protein>
<dbReference type="AlphaFoldDB" id="A0A1S8AWC2"/>
<feature type="region of interest" description="Disordered" evidence="1">
    <location>
        <begin position="1"/>
        <end position="23"/>
    </location>
</feature>
<dbReference type="OrthoDB" id="186853at2157"/>
<comment type="caution">
    <text evidence="3">The sequence shown here is derived from an EMBL/GenBank/DDBJ whole genome shotgun (WGS) entry which is preliminary data.</text>
</comment>
<evidence type="ECO:0000259" key="2">
    <source>
        <dbReference type="Pfam" id="PF24351"/>
    </source>
</evidence>
<proteinExistence type="predicted"/>
<name>A0A1S8AWC2_9EURY</name>
<feature type="domain" description="DUF7511" evidence="2">
    <location>
        <begin position="22"/>
        <end position="66"/>
    </location>
</feature>
<dbReference type="InterPro" id="IPR055933">
    <property type="entry name" value="DUF7511"/>
</dbReference>
<reference evidence="4" key="1">
    <citation type="submission" date="2016-04" db="EMBL/GenBank/DDBJ databases">
        <authorList>
            <person name="Chen S.-C."/>
            <person name="Lai M.-C."/>
        </authorList>
    </citation>
    <scope>NUCLEOTIDE SEQUENCE [LARGE SCALE GENOMIC DNA]</scope>
    <source>
        <strain evidence="4">AB14</strain>
    </source>
</reference>
<gene>
    <name evidence="3" type="ORF">A6E15_07470</name>
</gene>
<feature type="compositionally biased region" description="Basic and acidic residues" evidence="1">
    <location>
        <begin position="1"/>
        <end position="16"/>
    </location>
</feature>
<evidence type="ECO:0000256" key="1">
    <source>
        <dbReference type="SAM" id="MobiDB-lite"/>
    </source>
</evidence>
<dbReference type="Pfam" id="PF24351">
    <property type="entry name" value="DUF7511"/>
    <property type="match status" value="1"/>
</dbReference>